<dbReference type="AlphaFoldDB" id="A0A5Q2F9Y0"/>
<evidence type="ECO:0000313" key="3">
    <source>
        <dbReference type="EMBL" id="QGF23609.1"/>
    </source>
</evidence>
<feature type="transmembrane region" description="Helical" evidence="2">
    <location>
        <begin position="12"/>
        <end position="32"/>
    </location>
</feature>
<keyword evidence="2" id="KW-1133">Transmembrane helix</keyword>
<sequence length="271" mass="30216">MEFTWRGRRVLLVVPFWTTLLFTLYLSFGIAATAGIGLIFLPIAVFSASCILVSIANASVVLAEDHVRYAIFHTVERERVRKVTVAELAGARSRWFHAFIQIDDGHDVMIDSLHGSPRAARDPESRVLRHSMDISLWAGVPLDISYRRPYEPNCWPYAEGVPRDDRHGRPTVPKWLQYWDLPPSKGHDPATTDTSTQPGDSDRGDPQYEQLLVTFGPEVAERDRRLRERAQQLNELAQSPPLGPDCGATQEAPGSGTPLQGSDLTVASHHS</sequence>
<dbReference type="KEGG" id="rain:Rai3103_07945"/>
<keyword evidence="2" id="KW-0812">Transmembrane</keyword>
<feature type="region of interest" description="Disordered" evidence="1">
    <location>
        <begin position="230"/>
        <end position="271"/>
    </location>
</feature>
<evidence type="ECO:0000256" key="2">
    <source>
        <dbReference type="SAM" id="Phobius"/>
    </source>
</evidence>
<protein>
    <submittedName>
        <fullName evidence="3">Uncharacterized protein</fullName>
    </submittedName>
</protein>
<reference evidence="3 4" key="1">
    <citation type="submission" date="2019-10" db="EMBL/GenBank/DDBJ databases">
        <title>Genomic analysis of Raineyella sp. CBA3103.</title>
        <authorList>
            <person name="Roh S.W."/>
        </authorList>
    </citation>
    <scope>NUCLEOTIDE SEQUENCE [LARGE SCALE GENOMIC DNA]</scope>
    <source>
        <strain evidence="3 4">CBA3103</strain>
    </source>
</reference>
<evidence type="ECO:0000313" key="4">
    <source>
        <dbReference type="Proteomes" id="UP000386847"/>
    </source>
</evidence>
<evidence type="ECO:0000256" key="1">
    <source>
        <dbReference type="SAM" id="MobiDB-lite"/>
    </source>
</evidence>
<accession>A0A5Q2F9Y0</accession>
<keyword evidence="4" id="KW-1185">Reference proteome</keyword>
<dbReference type="EMBL" id="CP045725">
    <property type="protein sequence ID" value="QGF23609.1"/>
    <property type="molecule type" value="Genomic_DNA"/>
</dbReference>
<name>A0A5Q2F9Y0_9ACTN</name>
<proteinExistence type="predicted"/>
<dbReference type="RefSeq" id="WP_153572139.1">
    <property type="nucleotide sequence ID" value="NZ_CP045725.1"/>
</dbReference>
<feature type="region of interest" description="Disordered" evidence="1">
    <location>
        <begin position="178"/>
        <end position="207"/>
    </location>
</feature>
<feature type="transmembrane region" description="Helical" evidence="2">
    <location>
        <begin position="38"/>
        <end position="63"/>
    </location>
</feature>
<dbReference type="Proteomes" id="UP000386847">
    <property type="component" value="Chromosome"/>
</dbReference>
<organism evidence="3 4">
    <name type="scientific">Raineyella fluvialis</name>
    <dbReference type="NCBI Taxonomy" id="2662261"/>
    <lineage>
        <taxon>Bacteria</taxon>
        <taxon>Bacillati</taxon>
        <taxon>Actinomycetota</taxon>
        <taxon>Actinomycetes</taxon>
        <taxon>Propionibacteriales</taxon>
        <taxon>Propionibacteriaceae</taxon>
        <taxon>Raineyella</taxon>
    </lineage>
</organism>
<gene>
    <name evidence="3" type="ORF">Rai3103_07945</name>
</gene>
<keyword evidence="2" id="KW-0472">Membrane</keyword>